<dbReference type="InterPro" id="IPR027558">
    <property type="entry name" value="Pre_pil_HX9DG_C"/>
</dbReference>
<dbReference type="EMBL" id="AP021861">
    <property type="protein sequence ID" value="BBO34812.1"/>
    <property type="molecule type" value="Genomic_DNA"/>
</dbReference>
<dbReference type="InterPro" id="IPR011453">
    <property type="entry name" value="DUF1559"/>
</dbReference>
<dbReference type="NCBIfam" id="TIGR04294">
    <property type="entry name" value="pre_pil_HX9DG"/>
    <property type="match status" value="1"/>
</dbReference>
<dbReference type="SUPFAM" id="SSF54523">
    <property type="entry name" value="Pili subunits"/>
    <property type="match status" value="1"/>
</dbReference>
<evidence type="ECO:0000313" key="3">
    <source>
        <dbReference type="EMBL" id="BBO34812.1"/>
    </source>
</evidence>
<dbReference type="Gene3D" id="3.30.700.10">
    <property type="entry name" value="Glycoprotein, Type 4 Pilin"/>
    <property type="match status" value="1"/>
</dbReference>
<dbReference type="Proteomes" id="UP000326837">
    <property type="component" value="Chromosome"/>
</dbReference>
<gene>
    <name evidence="3" type="ORF">PLANPX_4424</name>
</gene>
<dbReference type="KEGG" id="lpav:PLANPX_4424"/>
<feature type="transmembrane region" description="Helical" evidence="1">
    <location>
        <begin position="27"/>
        <end position="51"/>
    </location>
</feature>
<protein>
    <recommendedName>
        <fullName evidence="2">DUF1559 domain-containing protein</fullName>
    </recommendedName>
</protein>
<dbReference type="Pfam" id="PF07596">
    <property type="entry name" value="SBP_bac_10"/>
    <property type="match status" value="1"/>
</dbReference>
<dbReference type="AlphaFoldDB" id="A0A5K7XFN4"/>
<keyword evidence="4" id="KW-1185">Reference proteome</keyword>
<accession>A0A5K7XFN4</accession>
<dbReference type="PANTHER" id="PTHR30093:SF2">
    <property type="entry name" value="TYPE II SECRETION SYSTEM PROTEIN H"/>
    <property type="match status" value="1"/>
</dbReference>
<feature type="domain" description="DUF1559" evidence="2">
    <location>
        <begin position="52"/>
        <end position="363"/>
    </location>
</feature>
<dbReference type="PANTHER" id="PTHR30093">
    <property type="entry name" value="GENERAL SECRETION PATHWAY PROTEIN G"/>
    <property type="match status" value="1"/>
</dbReference>
<proteinExistence type="predicted"/>
<sequence length="383" mass="41606">MVAFPYCSSASVALISRVGREKQRSRAFTLVELLVVIAIIGVLVALLLPAVQAAREAARRSQCTNNLKQLGLGMLNHESAKKRFAQNEQYVWNKNGTAGRRDLASHLVMVTPYVEATGLYGQIDLSPKAANVPGDQLVQGVPLRQLPLAILTCPSDDKTGVVLPDRGTGLENDWLYLADNRPGPVATTNYCGSMGAQLMGWQGCNIKTLVGYSGSVYGMSPIYPGDDWFNTTSLPNACGQTGNPRGDCPDPATISGVFGRSAWAASIREIEDGTSNTIMMGEIRPSTSGFNWVHGWTLSEGMWFATTGPINFETDPEIVGRTEICRRWDKDFSTAHGFKSRHAGGANFVFCDGSTHFLSESIDYTNYQRLGARSDSENVTESF</sequence>
<dbReference type="InterPro" id="IPR045584">
    <property type="entry name" value="Pilin-like"/>
</dbReference>
<evidence type="ECO:0000259" key="2">
    <source>
        <dbReference type="Pfam" id="PF07596"/>
    </source>
</evidence>
<dbReference type="Pfam" id="PF07963">
    <property type="entry name" value="N_methyl"/>
    <property type="match status" value="1"/>
</dbReference>
<name>A0A5K7XFN4_9BACT</name>
<keyword evidence="1" id="KW-0812">Transmembrane</keyword>
<dbReference type="NCBIfam" id="TIGR02532">
    <property type="entry name" value="IV_pilin_GFxxxE"/>
    <property type="match status" value="1"/>
</dbReference>
<evidence type="ECO:0000256" key="1">
    <source>
        <dbReference type="SAM" id="Phobius"/>
    </source>
</evidence>
<reference evidence="4" key="1">
    <citation type="submission" date="2019-10" db="EMBL/GenBank/DDBJ databases">
        <title>Lacipirellula parvula gen. nov., sp. nov., representing a lineage of planctomycetes widespread in freshwater anoxic habitats, and description of the family Lacipirellulaceae.</title>
        <authorList>
            <person name="Dedysh S.N."/>
            <person name="Kulichevskaya I.S."/>
            <person name="Beletsky A.V."/>
            <person name="Rakitin A.L."/>
            <person name="Mardanov A.V."/>
            <person name="Ivanova A.A."/>
            <person name="Saltykova V.X."/>
            <person name="Rijpstra W.I.C."/>
            <person name="Sinninghe Damste J.S."/>
            <person name="Ravin N.V."/>
        </authorList>
    </citation>
    <scope>NUCLEOTIDE SEQUENCE [LARGE SCALE GENOMIC DNA]</scope>
    <source>
        <strain evidence="4">PX69</strain>
    </source>
</reference>
<keyword evidence="1" id="KW-0472">Membrane</keyword>
<organism evidence="3 4">
    <name type="scientific">Lacipirellula parvula</name>
    <dbReference type="NCBI Taxonomy" id="2650471"/>
    <lineage>
        <taxon>Bacteria</taxon>
        <taxon>Pseudomonadati</taxon>
        <taxon>Planctomycetota</taxon>
        <taxon>Planctomycetia</taxon>
        <taxon>Pirellulales</taxon>
        <taxon>Lacipirellulaceae</taxon>
        <taxon>Lacipirellula</taxon>
    </lineage>
</organism>
<keyword evidence="1" id="KW-1133">Transmembrane helix</keyword>
<dbReference type="InterPro" id="IPR012902">
    <property type="entry name" value="N_methyl_site"/>
</dbReference>
<evidence type="ECO:0000313" key="4">
    <source>
        <dbReference type="Proteomes" id="UP000326837"/>
    </source>
</evidence>